<reference evidence="1 2" key="1">
    <citation type="submission" date="2012-08" db="EMBL/GenBank/DDBJ databases">
        <title>Oryza genome evolution.</title>
        <authorList>
            <person name="Wing R.A."/>
        </authorList>
    </citation>
    <scope>NUCLEOTIDE SEQUENCE</scope>
</reference>
<evidence type="ECO:0000313" key="1">
    <source>
        <dbReference type="EnsemblPlants" id="LPERR02G05030.1"/>
    </source>
</evidence>
<organism evidence="1 2">
    <name type="scientific">Leersia perrieri</name>
    <dbReference type="NCBI Taxonomy" id="77586"/>
    <lineage>
        <taxon>Eukaryota</taxon>
        <taxon>Viridiplantae</taxon>
        <taxon>Streptophyta</taxon>
        <taxon>Embryophyta</taxon>
        <taxon>Tracheophyta</taxon>
        <taxon>Spermatophyta</taxon>
        <taxon>Magnoliopsida</taxon>
        <taxon>Liliopsida</taxon>
        <taxon>Poales</taxon>
        <taxon>Poaceae</taxon>
        <taxon>BOP clade</taxon>
        <taxon>Oryzoideae</taxon>
        <taxon>Oryzeae</taxon>
        <taxon>Oryzinae</taxon>
        <taxon>Leersia</taxon>
    </lineage>
</organism>
<protein>
    <submittedName>
        <fullName evidence="1">Uncharacterized protein</fullName>
    </submittedName>
</protein>
<reference evidence="1" key="3">
    <citation type="submission" date="2015-04" db="UniProtKB">
        <authorList>
            <consortium name="EnsemblPlants"/>
        </authorList>
    </citation>
    <scope>IDENTIFICATION</scope>
</reference>
<dbReference type="EnsemblPlants" id="LPERR02G05030.1">
    <property type="protein sequence ID" value="LPERR02G05030.1"/>
    <property type="gene ID" value="LPERR02G05030"/>
</dbReference>
<dbReference type="AlphaFoldDB" id="A0A0D9VCU4"/>
<proteinExistence type="predicted"/>
<sequence length="108" mass="11656">MARKKDDDVAAVYASVMDHVVGEVHDDLVAHGAVSYDACAVLAVVRAHWEAKLMLARHAAADEIAVGEYGHRRDNAATSSSLRHVAPVKEEEATAARLLRIIISVRTS</sequence>
<dbReference type="Gene3D" id="1.10.287.100">
    <property type="match status" value="1"/>
</dbReference>
<keyword evidence="2" id="KW-1185">Reference proteome</keyword>
<accession>A0A0D9VCU4</accession>
<dbReference type="Gramene" id="LPERR02G05030.1">
    <property type="protein sequence ID" value="LPERR02G05030.1"/>
    <property type="gene ID" value="LPERR02G05030"/>
</dbReference>
<dbReference type="Proteomes" id="UP000032180">
    <property type="component" value="Chromosome 2"/>
</dbReference>
<dbReference type="HOGENOM" id="CLU_2200719_0_0_1"/>
<reference evidence="2" key="2">
    <citation type="submission" date="2013-12" db="EMBL/GenBank/DDBJ databases">
        <authorList>
            <person name="Yu Y."/>
            <person name="Lee S."/>
            <person name="de Baynast K."/>
            <person name="Wissotski M."/>
            <person name="Liu L."/>
            <person name="Talag J."/>
            <person name="Goicoechea J."/>
            <person name="Angelova A."/>
            <person name="Jetty R."/>
            <person name="Kudrna D."/>
            <person name="Golser W."/>
            <person name="Rivera L."/>
            <person name="Zhang J."/>
            <person name="Wing R."/>
        </authorList>
    </citation>
    <scope>NUCLEOTIDE SEQUENCE</scope>
</reference>
<name>A0A0D9VCU4_9ORYZ</name>
<evidence type="ECO:0000313" key="2">
    <source>
        <dbReference type="Proteomes" id="UP000032180"/>
    </source>
</evidence>